<dbReference type="InterPro" id="IPR003171">
    <property type="entry name" value="Mehydrof_redctse-like"/>
</dbReference>
<sequence>MSYPVPFSFELYPARTEAGMDMVAETATALAAAGPEFVSVTYGAAGSSNDRSLGLLGHLHGAGARTVAHLTTVGQTRAQLVERAETFLAAGVRDFLALRGDLPASGDAGELDGPVPLTALLHEVAARLGVDISVGVAAYPQGHGRTGDIAGDIRALLAKQAAGASYAISQVVFEASAYGSFVAAARAAGVTIPIIPGLMPVSTSQKLERVAELTGVDAPISLVEALLAAGDTDREVVAIRSTARLAQELLAAGAPSIHLYAFNRHETVLAVLDELTSAALV</sequence>
<dbReference type="GO" id="GO:0071949">
    <property type="term" value="F:FAD binding"/>
    <property type="evidence" value="ECO:0007669"/>
    <property type="project" value="TreeGrafter"/>
</dbReference>
<dbReference type="AlphaFoldDB" id="A0A939QFW3"/>
<protein>
    <recommendedName>
        <fullName evidence="8">Methylenetetrahydrofolate reductase</fullName>
    </recommendedName>
</protein>
<accession>A0A939QFW3</accession>
<comment type="pathway">
    <text evidence="2 8">One-carbon metabolism; tetrahydrofolate interconversion.</text>
</comment>
<comment type="similarity">
    <text evidence="3 8">Belongs to the methylenetetrahydrofolate reductase family.</text>
</comment>
<comment type="catalytic activity">
    <reaction evidence="7">
        <text>(6S)-5-methyl-5,6,7,8-tetrahydrofolate + NAD(+) = (6R)-5,10-methylene-5,6,7,8-tetrahydrofolate + NADH + H(+)</text>
        <dbReference type="Rhea" id="RHEA:19821"/>
        <dbReference type="ChEBI" id="CHEBI:15378"/>
        <dbReference type="ChEBI" id="CHEBI:15636"/>
        <dbReference type="ChEBI" id="CHEBI:18608"/>
        <dbReference type="ChEBI" id="CHEBI:57540"/>
        <dbReference type="ChEBI" id="CHEBI:57945"/>
        <dbReference type="EC" id="1.5.1.54"/>
    </reaction>
    <physiologicalReaction direction="right-to-left" evidence="7">
        <dbReference type="Rhea" id="RHEA:19823"/>
    </physiologicalReaction>
</comment>
<keyword evidence="5 8" id="KW-0274">FAD</keyword>
<dbReference type="GO" id="GO:0009086">
    <property type="term" value="P:methionine biosynthetic process"/>
    <property type="evidence" value="ECO:0007669"/>
    <property type="project" value="TreeGrafter"/>
</dbReference>
<dbReference type="PANTHER" id="PTHR45754:SF3">
    <property type="entry name" value="METHYLENETETRAHYDROFOLATE REDUCTASE (NADPH)"/>
    <property type="match status" value="1"/>
</dbReference>
<evidence type="ECO:0000256" key="4">
    <source>
        <dbReference type="ARBA" id="ARBA00022630"/>
    </source>
</evidence>
<dbReference type="RefSeq" id="WP_208499194.1">
    <property type="nucleotide sequence ID" value="NZ_JAGFOA010000001.1"/>
</dbReference>
<dbReference type="EMBL" id="JAGFOA010000001">
    <property type="protein sequence ID" value="MBO3661899.1"/>
    <property type="molecule type" value="Genomic_DNA"/>
</dbReference>
<evidence type="ECO:0000256" key="6">
    <source>
        <dbReference type="ARBA" id="ARBA00023002"/>
    </source>
</evidence>
<comment type="caution">
    <text evidence="9">The sequence shown here is derived from an EMBL/GenBank/DDBJ whole genome shotgun (WGS) entry which is preliminary data.</text>
</comment>
<gene>
    <name evidence="9" type="ORF">J5V96_00060</name>
</gene>
<keyword evidence="10" id="KW-1185">Reference proteome</keyword>
<dbReference type="InterPro" id="IPR029041">
    <property type="entry name" value="FAD-linked_oxidoreductase-like"/>
</dbReference>
<dbReference type="CDD" id="cd00537">
    <property type="entry name" value="MTHFR"/>
    <property type="match status" value="1"/>
</dbReference>
<evidence type="ECO:0000256" key="7">
    <source>
        <dbReference type="ARBA" id="ARBA00048628"/>
    </source>
</evidence>
<dbReference type="Pfam" id="PF02219">
    <property type="entry name" value="MTHFR"/>
    <property type="match status" value="1"/>
</dbReference>
<dbReference type="PANTHER" id="PTHR45754">
    <property type="entry name" value="METHYLENETETRAHYDROFOLATE REDUCTASE"/>
    <property type="match status" value="1"/>
</dbReference>
<evidence type="ECO:0000313" key="9">
    <source>
        <dbReference type="EMBL" id="MBO3661899.1"/>
    </source>
</evidence>
<evidence type="ECO:0000256" key="5">
    <source>
        <dbReference type="ARBA" id="ARBA00022827"/>
    </source>
</evidence>
<dbReference type="Proteomes" id="UP000680132">
    <property type="component" value="Unassembled WGS sequence"/>
</dbReference>
<proteinExistence type="inferred from homology"/>
<dbReference type="SUPFAM" id="SSF51730">
    <property type="entry name" value="FAD-linked oxidoreductase"/>
    <property type="match status" value="1"/>
</dbReference>
<keyword evidence="6 8" id="KW-0560">Oxidoreductase</keyword>
<dbReference type="GO" id="GO:0005829">
    <property type="term" value="C:cytosol"/>
    <property type="evidence" value="ECO:0007669"/>
    <property type="project" value="TreeGrafter"/>
</dbReference>
<organism evidence="9 10">
    <name type="scientific">Microbacterium stercoris</name>
    <dbReference type="NCBI Taxonomy" id="2820289"/>
    <lineage>
        <taxon>Bacteria</taxon>
        <taxon>Bacillati</taxon>
        <taxon>Actinomycetota</taxon>
        <taxon>Actinomycetes</taxon>
        <taxon>Micrococcales</taxon>
        <taxon>Microbacteriaceae</taxon>
        <taxon>Microbacterium</taxon>
    </lineage>
</organism>
<keyword evidence="4 8" id="KW-0285">Flavoprotein</keyword>
<name>A0A939QFW3_9MICO</name>
<evidence type="ECO:0000256" key="8">
    <source>
        <dbReference type="RuleBase" id="RU003862"/>
    </source>
</evidence>
<dbReference type="Gene3D" id="3.20.20.220">
    <property type="match status" value="1"/>
</dbReference>
<evidence type="ECO:0000256" key="3">
    <source>
        <dbReference type="ARBA" id="ARBA00006743"/>
    </source>
</evidence>
<evidence type="ECO:0000256" key="1">
    <source>
        <dbReference type="ARBA" id="ARBA00001974"/>
    </source>
</evidence>
<evidence type="ECO:0000256" key="2">
    <source>
        <dbReference type="ARBA" id="ARBA00004777"/>
    </source>
</evidence>
<comment type="cofactor">
    <cofactor evidence="1 8">
        <name>FAD</name>
        <dbReference type="ChEBI" id="CHEBI:57692"/>
    </cofactor>
</comment>
<dbReference type="GO" id="GO:0035999">
    <property type="term" value="P:tetrahydrofolate interconversion"/>
    <property type="evidence" value="ECO:0007669"/>
    <property type="project" value="TreeGrafter"/>
</dbReference>
<reference evidence="9" key="1">
    <citation type="submission" date="2021-03" db="EMBL/GenBank/DDBJ databases">
        <title>Microbacterium sp. nov., a novel actinobacterium isolated from cow dung.</title>
        <authorList>
            <person name="Zhang L."/>
        </authorList>
    </citation>
    <scope>NUCLEOTIDE SEQUENCE</scope>
    <source>
        <strain evidence="9">NEAU-LLB</strain>
    </source>
</reference>
<evidence type="ECO:0000313" key="10">
    <source>
        <dbReference type="Proteomes" id="UP000680132"/>
    </source>
</evidence>
<dbReference type="GO" id="GO:0106312">
    <property type="term" value="F:methylenetetrahydrofolate reductase (NADH) activity"/>
    <property type="evidence" value="ECO:0007669"/>
    <property type="project" value="UniProtKB-EC"/>
</dbReference>